<protein>
    <submittedName>
        <fullName evidence="1">Uncharacterized protein</fullName>
    </submittedName>
</protein>
<name>A0ACC6U825_9BURK</name>
<proteinExistence type="predicted"/>
<accession>A0ACC6U825</accession>
<comment type="caution">
    <text evidence="1">The sequence shown here is derived from an EMBL/GenBank/DDBJ whole genome shotgun (WGS) entry which is preliminary data.</text>
</comment>
<dbReference type="Proteomes" id="UP001558850">
    <property type="component" value="Unassembled WGS sequence"/>
</dbReference>
<evidence type="ECO:0000313" key="1">
    <source>
        <dbReference type="EMBL" id="MEX3935781.1"/>
    </source>
</evidence>
<sequence length="399" mass="44060">MCIAQHFVAGEGETHPFETDTLSTDTVNLPWVILRAVHQASRLDGIPARARAVLAALARTVDAKKPYGEIYARRTLLSERAMQSERTFYRSLTDLETAGLIDRRPQRRYVDHGLFGRAYLHLTERAAVLLGLVEEAAPDAAEAPAEGFVQPSDSVADGANTKDLIPTAFQKRQPGRVVEKDSNQTETHQANPTRAKQANQLPADLQRLRALGFGDFLIFRLMREAREAGKRLSEVVEVCWASLRKATRPINYLRALLASPTDFGHQLRTRLAEQQAAKDAAEERQRAAAAVRGLDGQTFVDASGETQYAVGQGGAVLTVYRRDEGTARQAAGDWATGFVRALEKGQIARVTETERVLSRITCSERVKVPVSFGTPAPRVLTTQISEHLTQLRQLCRRVA</sequence>
<evidence type="ECO:0000313" key="2">
    <source>
        <dbReference type="Proteomes" id="UP001558850"/>
    </source>
</evidence>
<reference evidence="1" key="1">
    <citation type="submission" date="2024-07" db="EMBL/GenBank/DDBJ databases">
        <title>A survey of Mimosa microsymbionts across Brazilian biomes reveals a high diversity of Paraburkholderia nodulating endemic species, but also that Cupriavidus is common as a symbiont of widespread species.</title>
        <authorList>
            <person name="Rouws L."/>
            <person name="Barauna A."/>
            <person name="Beukes C."/>
            <person name="Rouws J.R.C."/>
            <person name="De Faria S.M."/>
            <person name="Gross E."/>
            <person name="Bueno Dos Reis Junior F."/>
            <person name="Simon M.F."/>
            <person name="Maluk M."/>
            <person name="Odee D.W."/>
            <person name="Kenicer G."/>
            <person name="Young J.P.W."/>
            <person name="Reis V.M."/>
            <person name="Zilli J."/>
            <person name="James E.K."/>
        </authorList>
    </citation>
    <scope>NUCLEOTIDE SEQUENCE</scope>
    <source>
        <strain evidence="1">EG181B</strain>
    </source>
</reference>
<organism evidence="1 2">
    <name type="scientific">Paraburkholderia phymatum</name>
    <dbReference type="NCBI Taxonomy" id="148447"/>
    <lineage>
        <taxon>Bacteria</taxon>
        <taxon>Pseudomonadati</taxon>
        <taxon>Pseudomonadota</taxon>
        <taxon>Betaproteobacteria</taxon>
        <taxon>Burkholderiales</taxon>
        <taxon>Burkholderiaceae</taxon>
        <taxon>Paraburkholderia</taxon>
    </lineage>
</organism>
<dbReference type="EMBL" id="JBFRCH010000023">
    <property type="protein sequence ID" value="MEX3935781.1"/>
    <property type="molecule type" value="Genomic_DNA"/>
</dbReference>
<gene>
    <name evidence="1" type="ORF">AB4Y32_28935</name>
</gene>
<keyword evidence="2" id="KW-1185">Reference proteome</keyword>